<evidence type="ECO:0000313" key="4">
    <source>
        <dbReference type="Proteomes" id="UP000308652"/>
    </source>
</evidence>
<accession>A0A5C3LVN5</accession>
<evidence type="ECO:0000313" key="3">
    <source>
        <dbReference type="EMBL" id="TFK37279.1"/>
    </source>
</evidence>
<dbReference type="GO" id="GO:0007166">
    <property type="term" value="P:cell surface receptor signaling pathway"/>
    <property type="evidence" value="ECO:0007669"/>
    <property type="project" value="InterPro"/>
</dbReference>
<dbReference type="Proteomes" id="UP000308652">
    <property type="component" value="Unassembled WGS sequence"/>
</dbReference>
<dbReference type="OrthoDB" id="431454at2759"/>
<dbReference type="Pfam" id="PF00931">
    <property type="entry name" value="NB-ARC"/>
    <property type="match status" value="1"/>
</dbReference>
<sequence length="343" mass="38461">MSHIRNLKAASKAENLLQYVGLAARMLKEIAEATGAPYLKTIAGLTTLIIQTVETVRYNRDECLRMTESTYELMCAIINICKNTEAELLPAMVRNIEHFEDTLYKLLSYVRMHVDGTLLRRVIKHIQISSLLADCNKGIQRALDVLGVQSHVITAVMLAEMQERASRRHQEVMDILSSKQAALPPGTTLNDLRRSSSTLSLLPAPPQIFSGRDKEQQEIITTIQQNTTARICILGPGGIGKTSLALSILHDHNIVDIFDTRRYFISCDAAITTDGLISIVAKYFNVEEKSKQSNAIIRYLNRSKEPALMVLDNFETPWEVPEQRSKVEDFLALFANIPHLSIV</sequence>
<keyword evidence="4" id="KW-1185">Reference proteome</keyword>
<feature type="non-terminal residue" evidence="3">
    <location>
        <position position="343"/>
    </location>
</feature>
<evidence type="ECO:0000259" key="2">
    <source>
        <dbReference type="Pfam" id="PF22215"/>
    </source>
</evidence>
<organism evidence="3 4">
    <name type="scientific">Crucibulum laeve</name>
    <dbReference type="NCBI Taxonomy" id="68775"/>
    <lineage>
        <taxon>Eukaryota</taxon>
        <taxon>Fungi</taxon>
        <taxon>Dikarya</taxon>
        <taxon>Basidiomycota</taxon>
        <taxon>Agaricomycotina</taxon>
        <taxon>Agaricomycetes</taxon>
        <taxon>Agaricomycetidae</taxon>
        <taxon>Agaricales</taxon>
        <taxon>Agaricineae</taxon>
        <taxon>Nidulariaceae</taxon>
        <taxon>Crucibulum</taxon>
    </lineage>
</organism>
<dbReference type="InterPro" id="IPR002182">
    <property type="entry name" value="NB-ARC"/>
</dbReference>
<dbReference type="InterPro" id="IPR027417">
    <property type="entry name" value="P-loop_NTPase"/>
</dbReference>
<dbReference type="PANTHER" id="PTHR47691:SF3">
    <property type="entry name" value="HTH-TYPE TRANSCRIPTIONAL REGULATOR RV0890C-RELATED"/>
    <property type="match status" value="1"/>
</dbReference>
<dbReference type="Gene3D" id="1.20.930.20">
    <property type="entry name" value="Adaptor protein Cbl, N-terminal domain"/>
    <property type="match status" value="1"/>
</dbReference>
<proteinExistence type="predicted"/>
<dbReference type="SUPFAM" id="SSF52540">
    <property type="entry name" value="P-loop containing nucleoside triphosphate hydrolases"/>
    <property type="match status" value="1"/>
</dbReference>
<dbReference type="Pfam" id="PF22215">
    <property type="entry name" value="MLKL_N"/>
    <property type="match status" value="1"/>
</dbReference>
<feature type="domain" description="NB-ARC" evidence="1">
    <location>
        <begin position="216"/>
        <end position="313"/>
    </location>
</feature>
<name>A0A5C3LVN5_9AGAR</name>
<dbReference type="InterPro" id="IPR054000">
    <property type="entry name" value="MLKL_N"/>
</dbReference>
<feature type="domain" description="Mixed lineage kinase" evidence="2">
    <location>
        <begin position="40"/>
        <end position="175"/>
    </location>
</feature>
<evidence type="ECO:0000259" key="1">
    <source>
        <dbReference type="Pfam" id="PF00931"/>
    </source>
</evidence>
<evidence type="ECO:0008006" key="5">
    <source>
        <dbReference type="Google" id="ProtNLM"/>
    </source>
</evidence>
<gene>
    <name evidence="3" type="ORF">BDQ12DRAFT_724427</name>
</gene>
<dbReference type="EMBL" id="ML213609">
    <property type="protein sequence ID" value="TFK37279.1"/>
    <property type="molecule type" value="Genomic_DNA"/>
</dbReference>
<reference evidence="3 4" key="1">
    <citation type="journal article" date="2019" name="Nat. Ecol. Evol.">
        <title>Megaphylogeny resolves global patterns of mushroom evolution.</title>
        <authorList>
            <person name="Varga T."/>
            <person name="Krizsan K."/>
            <person name="Foldi C."/>
            <person name="Dima B."/>
            <person name="Sanchez-Garcia M."/>
            <person name="Sanchez-Ramirez S."/>
            <person name="Szollosi G.J."/>
            <person name="Szarkandi J.G."/>
            <person name="Papp V."/>
            <person name="Albert L."/>
            <person name="Andreopoulos W."/>
            <person name="Angelini C."/>
            <person name="Antonin V."/>
            <person name="Barry K.W."/>
            <person name="Bougher N.L."/>
            <person name="Buchanan P."/>
            <person name="Buyck B."/>
            <person name="Bense V."/>
            <person name="Catcheside P."/>
            <person name="Chovatia M."/>
            <person name="Cooper J."/>
            <person name="Damon W."/>
            <person name="Desjardin D."/>
            <person name="Finy P."/>
            <person name="Geml J."/>
            <person name="Haridas S."/>
            <person name="Hughes K."/>
            <person name="Justo A."/>
            <person name="Karasinski D."/>
            <person name="Kautmanova I."/>
            <person name="Kiss B."/>
            <person name="Kocsube S."/>
            <person name="Kotiranta H."/>
            <person name="LaButti K.M."/>
            <person name="Lechner B.E."/>
            <person name="Liimatainen K."/>
            <person name="Lipzen A."/>
            <person name="Lukacs Z."/>
            <person name="Mihaltcheva S."/>
            <person name="Morgado L.N."/>
            <person name="Niskanen T."/>
            <person name="Noordeloos M.E."/>
            <person name="Ohm R.A."/>
            <person name="Ortiz-Santana B."/>
            <person name="Ovrebo C."/>
            <person name="Racz N."/>
            <person name="Riley R."/>
            <person name="Savchenko A."/>
            <person name="Shiryaev A."/>
            <person name="Soop K."/>
            <person name="Spirin V."/>
            <person name="Szebenyi C."/>
            <person name="Tomsovsky M."/>
            <person name="Tulloss R.E."/>
            <person name="Uehling J."/>
            <person name="Grigoriev I.V."/>
            <person name="Vagvolgyi C."/>
            <person name="Papp T."/>
            <person name="Martin F.M."/>
            <person name="Miettinen O."/>
            <person name="Hibbett D.S."/>
            <person name="Nagy L.G."/>
        </authorList>
    </citation>
    <scope>NUCLEOTIDE SEQUENCE [LARGE SCALE GENOMIC DNA]</scope>
    <source>
        <strain evidence="3 4">CBS 166.37</strain>
    </source>
</reference>
<dbReference type="PANTHER" id="PTHR47691">
    <property type="entry name" value="REGULATOR-RELATED"/>
    <property type="match status" value="1"/>
</dbReference>
<dbReference type="InterPro" id="IPR036537">
    <property type="entry name" value="Adaptor_Cbl_N_dom_sf"/>
</dbReference>
<protein>
    <recommendedName>
        <fullName evidence="5">P-loop containing nucleoside triphosphate hydrolase protein</fullName>
    </recommendedName>
</protein>
<dbReference type="InterPro" id="IPR059179">
    <property type="entry name" value="MLKL-like_MCAfunc"/>
</dbReference>
<dbReference type="Gene3D" id="3.40.50.300">
    <property type="entry name" value="P-loop containing nucleotide triphosphate hydrolases"/>
    <property type="match status" value="1"/>
</dbReference>
<dbReference type="CDD" id="cd21037">
    <property type="entry name" value="MLKL_NTD"/>
    <property type="match status" value="1"/>
</dbReference>
<dbReference type="AlphaFoldDB" id="A0A5C3LVN5"/>